<proteinExistence type="predicted"/>
<dbReference type="AlphaFoldDB" id="A0A4D9DVE0"/>
<name>A0A4D9DVE0_9SAUR</name>
<sequence length="165" mass="16739">MQQGIRHRAEEGNLSPGPGAAASEGRELPPAKQSLPPLRSTLPCPLQPSEVLAGLLRGAVCSATQQGESLQLPSTPPPSPRPLSAPCWPCHSRSLPGRSAASRGVDLISASPAGAWVDVVGGGRGRRAQPAPVPIGERAATAPAGDGAKEAEPAPRSPGKPEVLK</sequence>
<feature type="region of interest" description="Disordered" evidence="1">
    <location>
        <begin position="118"/>
        <end position="165"/>
    </location>
</feature>
<feature type="compositionally biased region" description="Pro residues" evidence="1">
    <location>
        <begin position="74"/>
        <end position="83"/>
    </location>
</feature>
<gene>
    <name evidence="2" type="ORF">DR999_PMT16478</name>
</gene>
<dbReference type="Proteomes" id="UP000297703">
    <property type="component" value="Unassembled WGS sequence"/>
</dbReference>
<accession>A0A4D9DVE0</accession>
<evidence type="ECO:0000313" key="3">
    <source>
        <dbReference type="Proteomes" id="UP000297703"/>
    </source>
</evidence>
<reference evidence="2 3" key="2">
    <citation type="submission" date="2019-04" db="EMBL/GenBank/DDBJ databases">
        <title>The genome sequence of big-headed turtle.</title>
        <authorList>
            <person name="Gong S."/>
        </authorList>
    </citation>
    <scope>NUCLEOTIDE SEQUENCE [LARGE SCALE GENOMIC DNA]</scope>
    <source>
        <strain evidence="2">DO16091913</strain>
        <tissue evidence="2">Muscle</tissue>
    </source>
</reference>
<protein>
    <submittedName>
        <fullName evidence="2">Zinc finger protein 16-like</fullName>
    </submittedName>
</protein>
<feature type="region of interest" description="Disordered" evidence="1">
    <location>
        <begin position="1"/>
        <end position="42"/>
    </location>
</feature>
<feature type="region of interest" description="Disordered" evidence="1">
    <location>
        <begin position="64"/>
        <end position="86"/>
    </location>
</feature>
<comment type="caution">
    <text evidence="2">The sequence shown here is derived from an EMBL/GenBank/DDBJ whole genome shotgun (WGS) entry which is preliminary data.</text>
</comment>
<organism evidence="2 3">
    <name type="scientific">Platysternon megacephalum</name>
    <name type="common">big-headed turtle</name>
    <dbReference type="NCBI Taxonomy" id="55544"/>
    <lineage>
        <taxon>Eukaryota</taxon>
        <taxon>Metazoa</taxon>
        <taxon>Chordata</taxon>
        <taxon>Craniata</taxon>
        <taxon>Vertebrata</taxon>
        <taxon>Euteleostomi</taxon>
        <taxon>Archelosauria</taxon>
        <taxon>Testudinata</taxon>
        <taxon>Testudines</taxon>
        <taxon>Cryptodira</taxon>
        <taxon>Durocryptodira</taxon>
        <taxon>Testudinoidea</taxon>
        <taxon>Platysternidae</taxon>
        <taxon>Platysternon</taxon>
    </lineage>
</organism>
<keyword evidence="3" id="KW-1185">Reference proteome</keyword>
<evidence type="ECO:0000256" key="1">
    <source>
        <dbReference type="SAM" id="MobiDB-lite"/>
    </source>
</evidence>
<dbReference type="EMBL" id="QXTE01000231">
    <property type="protein sequence ID" value="TFK01319.1"/>
    <property type="molecule type" value="Genomic_DNA"/>
</dbReference>
<evidence type="ECO:0000313" key="2">
    <source>
        <dbReference type="EMBL" id="TFK01319.1"/>
    </source>
</evidence>
<reference evidence="2 3" key="1">
    <citation type="submission" date="2019-04" db="EMBL/GenBank/DDBJ databases">
        <title>Draft genome of the big-headed turtle Platysternon megacephalum.</title>
        <authorList>
            <person name="Gong S."/>
        </authorList>
    </citation>
    <scope>NUCLEOTIDE SEQUENCE [LARGE SCALE GENOMIC DNA]</scope>
    <source>
        <strain evidence="2">DO16091913</strain>
        <tissue evidence="2">Muscle</tissue>
    </source>
</reference>